<dbReference type="Gene3D" id="2.30.30.40">
    <property type="entry name" value="SH3 Domains"/>
    <property type="match status" value="1"/>
</dbReference>
<dbReference type="SUPFAM" id="SSF50044">
    <property type="entry name" value="SH3-domain"/>
    <property type="match status" value="1"/>
</dbReference>
<reference evidence="3" key="3">
    <citation type="submission" date="2025-08" db="UniProtKB">
        <authorList>
            <consortium name="Ensembl"/>
        </authorList>
    </citation>
    <scope>IDENTIFICATION</scope>
    <source>
        <strain evidence="3">C57BL/6J</strain>
    </source>
</reference>
<name>A0A2R8VH91_MOUSE</name>
<evidence type="ECO:0000256" key="1">
    <source>
        <dbReference type="ARBA" id="ARBA00022443"/>
    </source>
</evidence>
<dbReference type="InterPro" id="IPR001452">
    <property type="entry name" value="SH3_domain"/>
</dbReference>
<dbReference type="ExpressionAtlas" id="A0A2R8VH91">
    <property type="expression patterns" value="baseline and differential"/>
</dbReference>
<dbReference type="Pfam" id="PF00018">
    <property type="entry name" value="SH3_1"/>
    <property type="match status" value="1"/>
</dbReference>
<keyword evidence="1" id="KW-0728">SH3 domain</keyword>
<dbReference type="Ensembl" id="ENSMUST00000230856.2">
    <property type="protein sequence ID" value="ENSMUSP00000154860.2"/>
    <property type="gene ID" value="ENSMUSG00000042351.10"/>
</dbReference>
<dbReference type="InterPro" id="IPR036028">
    <property type="entry name" value="SH3-like_dom_sf"/>
</dbReference>
<dbReference type="Antibodypedia" id="236">
    <property type="antibodies" value="507 antibodies from 38 providers"/>
</dbReference>
<evidence type="ECO:0000313" key="3">
    <source>
        <dbReference type="Ensembl" id="ENSMUSP00000154860.2"/>
    </source>
</evidence>
<proteinExistence type="predicted"/>
<reference evidence="3 5" key="2">
    <citation type="journal article" date="2011" name="PLoS Biol.">
        <title>Modernizing reference genome assemblies.</title>
        <authorList>
            <person name="Church D.M."/>
            <person name="Schneider V.A."/>
            <person name="Graves T."/>
            <person name="Auger K."/>
            <person name="Cunningham F."/>
            <person name="Bouk N."/>
            <person name="Chen H.C."/>
            <person name="Agarwala R."/>
            <person name="McLaren W.M."/>
            <person name="Ritchie G.R."/>
            <person name="Albracht D."/>
            <person name="Kremitzki M."/>
            <person name="Rock S."/>
            <person name="Kotkiewicz H."/>
            <person name="Kremitzki C."/>
            <person name="Wollam A."/>
            <person name="Trani L."/>
            <person name="Fulton L."/>
            <person name="Fulton R."/>
            <person name="Matthews L."/>
            <person name="Whitehead S."/>
            <person name="Chow W."/>
            <person name="Torrance J."/>
            <person name="Dunn M."/>
            <person name="Harden G."/>
            <person name="Threadgold G."/>
            <person name="Wood J."/>
            <person name="Collins J."/>
            <person name="Heath P."/>
            <person name="Griffiths G."/>
            <person name="Pelan S."/>
            <person name="Grafham D."/>
            <person name="Eichler E.E."/>
            <person name="Weinstock G."/>
            <person name="Mardis E.R."/>
            <person name="Wilson R.K."/>
            <person name="Howe K."/>
            <person name="Flicek P."/>
            <person name="Hubbard T."/>
        </authorList>
    </citation>
    <scope>NUCLEOTIDE SEQUENCE [LARGE SCALE GENOMIC DNA]</scope>
    <source>
        <strain evidence="3 5">C57BL/6J</strain>
    </source>
</reference>
<dbReference type="GeneTree" id="ENSGT00940000157307"/>
<dbReference type="AGR" id="MGI:1333842"/>
<dbReference type="jPOST" id="A0A2R8VH91"/>
<dbReference type="MGI" id="MGI:1333842">
    <property type="gene designation" value="Grap2"/>
</dbReference>
<reference evidence="3" key="4">
    <citation type="submission" date="2025-09" db="UniProtKB">
        <authorList>
            <consortium name="Ensembl"/>
        </authorList>
    </citation>
    <scope>IDENTIFICATION</scope>
    <source>
        <strain evidence="3">C57BL/6J</strain>
    </source>
</reference>
<feature type="domain" description="SH3" evidence="2">
    <location>
        <begin position="5"/>
        <end position="27"/>
    </location>
</feature>
<dbReference type="Proteomes" id="UP000000589">
    <property type="component" value="Chromosome 15"/>
</dbReference>
<accession>A0A2R8VH91</accession>
<dbReference type="AlphaFoldDB" id="A0A2R8VH91"/>
<reference evidence="3 5" key="1">
    <citation type="journal article" date="2009" name="PLoS Biol.">
        <title>Lineage-specific biology revealed by a finished genome assembly of the mouse.</title>
        <authorList>
            <consortium name="Mouse Genome Sequencing Consortium"/>
            <person name="Church D.M."/>
            <person name="Goodstadt L."/>
            <person name="Hillier L.W."/>
            <person name="Zody M.C."/>
            <person name="Goldstein S."/>
            <person name="She X."/>
            <person name="Bult C.J."/>
            <person name="Agarwala R."/>
            <person name="Cherry J.L."/>
            <person name="DiCuccio M."/>
            <person name="Hlavina W."/>
            <person name="Kapustin Y."/>
            <person name="Meric P."/>
            <person name="Maglott D."/>
            <person name="Birtle Z."/>
            <person name="Marques A.C."/>
            <person name="Graves T."/>
            <person name="Zhou S."/>
            <person name="Teague B."/>
            <person name="Potamousis K."/>
            <person name="Churas C."/>
            <person name="Place M."/>
            <person name="Herschleb J."/>
            <person name="Runnheim R."/>
            <person name="Forrest D."/>
            <person name="Amos-Landgraf J."/>
            <person name="Schwartz D.C."/>
            <person name="Cheng Z."/>
            <person name="Lindblad-Toh K."/>
            <person name="Eichler E.E."/>
            <person name="Ponting C.P."/>
        </authorList>
    </citation>
    <scope>NUCLEOTIDE SEQUENCE [LARGE SCALE GENOMIC DNA]</scope>
    <source>
        <strain evidence="3 5">C57BL/6J</strain>
    </source>
</reference>
<gene>
    <name evidence="3 4" type="primary">Grap2</name>
</gene>
<dbReference type="VEuPathDB" id="HostDB:ENSMUSG00000042351"/>
<protein>
    <submittedName>
        <fullName evidence="3">GRB2-related adaptor protein 2</fullName>
    </submittedName>
</protein>
<evidence type="ECO:0000259" key="2">
    <source>
        <dbReference type="Pfam" id="PF00018"/>
    </source>
</evidence>
<organism evidence="3 5">
    <name type="scientific">Mus musculus</name>
    <name type="common">Mouse</name>
    <dbReference type="NCBI Taxonomy" id="10090"/>
    <lineage>
        <taxon>Eukaryota</taxon>
        <taxon>Metazoa</taxon>
        <taxon>Chordata</taxon>
        <taxon>Craniata</taxon>
        <taxon>Vertebrata</taxon>
        <taxon>Euteleostomi</taxon>
        <taxon>Mammalia</taxon>
        <taxon>Eutheria</taxon>
        <taxon>Euarchontoglires</taxon>
        <taxon>Glires</taxon>
        <taxon>Rodentia</taxon>
        <taxon>Myomorpha</taxon>
        <taxon>Muroidea</taxon>
        <taxon>Muridae</taxon>
        <taxon>Murinae</taxon>
        <taxon>Mus</taxon>
        <taxon>Mus</taxon>
    </lineage>
</organism>
<keyword evidence="5" id="KW-1185">Reference proteome</keyword>
<evidence type="ECO:0000313" key="4">
    <source>
        <dbReference type="MGI" id="MGI:1333842"/>
    </source>
</evidence>
<evidence type="ECO:0000313" key="5">
    <source>
        <dbReference type="Proteomes" id="UP000000589"/>
    </source>
</evidence>
<dbReference type="Bgee" id="ENSMUSG00000042351">
    <property type="expression patterns" value="Expressed in thymus and 56 other cell types or tissues"/>
</dbReference>
<sequence length="85" mass="9321">MEATAKFDFMASGEDELSFRTGDILKVGNVGSQGSSEGLRSPGPGHQGHLTTYASVAKKECRLHFFLFSFKTRCGHMLIILALER</sequence>